<dbReference type="Gene3D" id="3.40.640.10">
    <property type="entry name" value="Type I PLP-dependent aspartate aminotransferase-like (Major domain)"/>
    <property type="match status" value="1"/>
</dbReference>
<dbReference type="AlphaFoldDB" id="A0A319D158"/>
<keyword evidence="8" id="KW-1185">Reference proteome</keyword>
<evidence type="ECO:0000259" key="6">
    <source>
        <dbReference type="Pfam" id="PF00155"/>
    </source>
</evidence>
<feature type="domain" description="Aminotransferase class I/classII large" evidence="6">
    <location>
        <begin position="49"/>
        <end position="417"/>
    </location>
</feature>
<keyword evidence="4 7" id="KW-0808">Transferase</keyword>
<dbReference type="Pfam" id="PF00155">
    <property type="entry name" value="Aminotran_1_2"/>
    <property type="match status" value="1"/>
</dbReference>
<dbReference type="PANTHER" id="PTHR43807">
    <property type="entry name" value="FI04487P"/>
    <property type="match status" value="1"/>
</dbReference>
<dbReference type="STRING" id="1448320.A0A319D158"/>
<keyword evidence="5" id="KW-0663">Pyridoxal phosphate</keyword>
<dbReference type="OrthoDB" id="2414662at2759"/>
<dbReference type="CDD" id="cd00609">
    <property type="entry name" value="AAT_like"/>
    <property type="match status" value="1"/>
</dbReference>
<dbReference type="SUPFAM" id="SSF53383">
    <property type="entry name" value="PLP-dependent transferases"/>
    <property type="match status" value="1"/>
</dbReference>
<evidence type="ECO:0000313" key="7">
    <source>
        <dbReference type="EMBL" id="PYH90970.1"/>
    </source>
</evidence>
<dbReference type="InterPro" id="IPR015421">
    <property type="entry name" value="PyrdxlP-dep_Trfase_major"/>
</dbReference>
<organism evidence="7 8">
    <name type="scientific">Aspergillus ellipticus CBS 707.79</name>
    <dbReference type="NCBI Taxonomy" id="1448320"/>
    <lineage>
        <taxon>Eukaryota</taxon>
        <taxon>Fungi</taxon>
        <taxon>Dikarya</taxon>
        <taxon>Ascomycota</taxon>
        <taxon>Pezizomycotina</taxon>
        <taxon>Eurotiomycetes</taxon>
        <taxon>Eurotiomycetidae</taxon>
        <taxon>Eurotiales</taxon>
        <taxon>Aspergillaceae</taxon>
        <taxon>Aspergillus</taxon>
        <taxon>Aspergillus subgen. Circumdati</taxon>
    </lineage>
</organism>
<name>A0A319D158_9EURO</name>
<evidence type="ECO:0000313" key="8">
    <source>
        <dbReference type="Proteomes" id="UP000247810"/>
    </source>
</evidence>
<dbReference type="FunFam" id="3.40.640.10:FF:000024">
    <property type="entry name" value="Kynurenine--oxoglutarate transaminase 3"/>
    <property type="match status" value="1"/>
</dbReference>
<dbReference type="InterPro" id="IPR015422">
    <property type="entry name" value="PyrdxlP-dep_Trfase_small"/>
</dbReference>
<dbReference type="GO" id="GO:0030170">
    <property type="term" value="F:pyridoxal phosphate binding"/>
    <property type="evidence" value="ECO:0007669"/>
    <property type="project" value="InterPro"/>
</dbReference>
<evidence type="ECO:0000256" key="4">
    <source>
        <dbReference type="ARBA" id="ARBA00022679"/>
    </source>
</evidence>
<sequence length="438" mass="49483">MTTTITIPAIKTHARLDAIQPAKRWGGSRQDVWSIINEAAAASPVQPFVNMSQGYFGWNPPEFIREAAKQALDQFDCNRYAPTKGRLRLREAISETYSPLLGRRLDPATEIAVTTGANEGMLSVWMAFLNPGDEVILFEPYFDQYLDDIQMAGGVIRCVPLHPPSKGDVEVSSSSEWTIDFPELERAISRRTKMIVINTPHNPTGKVFAREELQCIGDICVKHNLLILSDEVYDRLDYAPFTRVATLGPEIQQRTLTVCSVGKHFFCTGWRVGWVIGPARMIETIATAHLRICYCTPGPFQEAAAVAYEQSLQNGFWSQTREMMRQKMTRFCEVFQELGLPYSDPEGGYFVLVNLSKVRIPRRYPFPPHIQARKRDFHLAWFLIMELGVAAIPPSEFYSAEHAHLGENYLRFAVCKDDGILDLAKDSLRGLAPYINKS</sequence>
<evidence type="ECO:0000256" key="3">
    <source>
        <dbReference type="ARBA" id="ARBA00022576"/>
    </source>
</evidence>
<keyword evidence="3 7" id="KW-0032">Aminotransferase</keyword>
<evidence type="ECO:0000256" key="2">
    <source>
        <dbReference type="ARBA" id="ARBA00007441"/>
    </source>
</evidence>
<dbReference type="InterPro" id="IPR015424">
    <property type="entry name" value="PyrdxlP-dep_Trfase"/>
</dbReference>
<dbReference type="VEuPathDB" id="FungiDB:BO71DRAFT_486666"/>
<dbReference type="Proteomes" id="UP000247810">
    <property type="component" value="Unassembled WGS sequence"/>
</dbReference>
<comment type="similarity">
    <text evidence="2">Belongs to the class-I pyridoxal-phosphate-dependent aminotransferase family.</text>
</comment>
<dbReference type="InterPro" id="IPR051326">
    <property type="entry name" value="Kynurenine-oxoglutarate_AT"/>
</dbReference>
<evidence type="ECO:0000256" key="5">
    <source>
        <dbReference type="ARBA" id="ARBA00022898"/>
    </source>
</evidence>
<dbReference type="PANTHER" id="PTHR43807:SF20">
    <property type="entry name" value="FI04487P"/>
    <property type="match status" value="1"/>
</dbReference>
<dbReference type="GO" id="GO:0005739">
    <property type="term" value="C:mitochondrion"/>
    <property type="evidence" value="ECO:0007669"/>
    <property type="project" value="TreeGrafter"/>
</dbReference>
<proteinExistence type="inferred from homology"/>
<dbReference type="GO" id="GO:0016212">
    <property type="term" value="F:kynurenine-oxoglutarate transaminase activity"/>
    <property type="evidence" value="ECO:0007669"/>
    <property type="project" value="TreeGrafter"/>
</dbReference>
<protein>
    <submittedName>
        <fullName evidence="7">Kynurenine aminotransferase</fullName>
    </submittedName>
</protein>
<gene>
    <name evidence="7" type="ORF">BO71DRAFT_486666</name>
</gene>
<evidence type="ECO:0000256" key="1">
    <source>
        <dbReference type="ARBA" id="ARBA00001933"/>
    </source>
</evidence>
<dbReference type="EMBL" id="KZ825961">
    <property type="protein sequence ID" value="PYH90970.1"/>
    <property type="molecule type" value="Genomic_DNA"/>
</dbReference>
<accession>A0A319D158</accession>
<dbReference type="Gene3D" id="3.90.1150.10">
    <property type="entry name" value="Aspartate Aminotransferase, domain 1"/>
    <property type="match status" value="1"/>
</dbReference>
<reference evidence="7 8" key="1">
    <citation type="submission" date="2018-02" db="EMBL/GenBank/DDBJ databases">
        <title>The genomes of Aspergillus section Nigri reveals drivers in fungal speciation.</title>
        <authorList>
            <consortium name="DOE Joint Genome Institute"/>
            <person name="Vesth T.C."/>
            <person name="Nybo J."/>
            <person name="Theobald S."/>
            <person name="Brandl J."/>
            <person name="Frisvad J.C."/>
            <person name="Nielsen K.F."/>
            <person name="Lyhne E.K."/>
            <person name="Kogle M.E."/>
            <person name="Kuo A."/>
            <person name="Riley R."/>
            <person name="Clum A."/>
            <person name="Nolan M."/>
            <person name="Lipzen A."/>
            <person name="Salamov A."/>
            <person name="Henrissat B."/>
            <person name="Wiebenga A."/>
            <person name="De vries R.P."/>
            <person name="Grigoriev I.V."/>
            <person name="Mortensen U.H."/>
            <person name="Andersen M.R."/>
            <person name="Baker S.E."/>
        </authorList>
    </citation>
    <scope>NUCLEOTIDE SEQUENCE [LARGE SCALE GENOMIC DNA]</scope>
    <source>
        <strain evidence="7 8">CBS 707.79</strain>
    </source>
</reference>
<comment type="cofactor">
    <cofactor evidence="1">
        <name>pyridoxal 5'-phosphate</name>
        <dbReference type="ChEBI" id="CHEBI:597326"/>
    </cofactor>
</comment>
<dbReference type="InterPro" id="IPR004839">
    <property type="entry name" value="Aminotransferase_I/II_large"/>
</dbReference>